<sequence length="1128" mass="125783">MQTTTHNLPKVPETRPPNSHASSNSTWQRQSPSDSSQSSSDHNQLQIPSSNSKGDTRNSNSSLEEDEDEVIIPVTAVRKHLDHSQPRISSIRRTSTSVHGDFAKSQSMDVVRQRDNQIEDHYRIQSTAPQNPTPPPAPRKRRMSGASAKSIQSNHSNVSFFGSGGSMNRLPNMMKTSLGSMKQFVSRSTSLSTASRSRFSLRPSDKSNSRGTSNTSGSSLESVQENSPYSPQPTFNSVSTPTSRNSRMSQLRRRTSSIIDLTTMFAKQGTKSSATTNEEGSLEQSNSSSNNTPHDEQARPAPKLMANHQQQNDTQKAQDPRQVHNNYGEISKQIDEYRLDGTNPGGVGTMLFGKEIDNIDIEDITSGVQSNFQVDKVETAIDSTCKDLQNVSISAKPVDDQLLLTTPSSPEKQNGRDRRSRGSYNEFGSILITTTLTTLHSKVHSECDRLLASVINQGGSILVQEFQAIMDDLKKMANMIEAGESKMYLNARLESLIQRLHSSKTSPKSTGKHQEDVSQINTMEVKPFVTDIKHFSNECLSRHYQYNEKAMVIPAKGYWIEGNNRYTDASKVSDQSLSNTVDYKSWEREHYDHDATWFRHHFAGQNYLSVCGTPNDQCILITIKEENVEAATGSHDQDDPQVQVQYRVVSRRTNVSLCTLKFDTQSDVSVSFNALMDIVQTPDVRCIIPGKDVKKPSSAGSASALRFDDDLSTMWPSVVRALDDSLDPHELKVISSEKITAHELEQSLIGLDELGIHTRYKFGVLLVKQNQTKEEEWFANSHAPDCLERFLDVIGHRVELQGYQGWAAGLDTRSGDSGMFTYTDTWRDAVITYHVSTLIPSKSVDKQHIQRKRHIGNDIVCIIFVDGRQPFNPAAIKSQFLHVFIVVHEERLKDQYMWRVEIVANENVSKFGPPLPTGGIFYDKDQLRDFIHAKLINAENSALKSPKFAQPNARAREGILQSHIQRATGALDKPIGTRTRRVKSASTLSDPSRGSNDVQELPGQLEFNLPARAALSRSRSTVLSESGRRRSAQENGVVKGKPWISRNKKGKGYGHGQGHRRSRSEVSLPVSVSNTTENESSMMDAHASGQQWERDGIRSRAHFLFTSLQQWGGRFSASPDRTNPDAQP</sequence>
<feature type="compositionally biased region" description="Low complexity" evidence="2">
    <location>
        <begin position="209"/>
        <end position="219"/>
    </location>
</feature>
<feature type="region of interest" description="Disordered" evidence="2">
    <location>
        <begin position="970"/>
        <end position="1002"/>
    </location>
</feature>
<name>A0A8H7PR13_MORIS</name>
<keyword evidence="1" id="KW-0343">GTPase activation</keyword>
<evidence type="ECO:0000256" key="2">
    <source>
        <dbReference type="SAM" id="MobiDB-lite"/>
    </source>
</evidence>
<feature type="compositionally biased region" description="Low complexity" evidence="2">
    <location>
        <begin position="30"/>
        <end position="41"/>
    </location>
</feature>
<dbReference type="InterPro" id="IPR035974">
    <property type="entry name" value="Rap/Ran-GAP_sf"/>
</dbReference>
<feature type="compositionally biased region" description="Polar residues" evidence="2">
    <location>
        <begin position="147"/>
        <end position="160"/>
    </location>
</feature>
<feature type="compositionally biased region" description="Polar residues" evidence="2">
    <location>
        <begin position="984"/>
        <end position="998"/>
    </location>
</feature>
<feature type="domain" description="Rap-GAP" evidence="3">
    <location>
        <begin position="748"/>
        <end position="963"/>
    </location>
</feature>
<feature type="compositionally biased region" description="Polar residues" evidence="2">
    <location>
        <begin position="220"/>
        <end position="249"/>
    </location>
</feature>
<feature type="region of interest" description="Disordered" evidence="2">
    <location>
        <begin position="188"/>
        <end position="323"/>
    </location>
</feature>
<feature type="compositionally biased region" description="Low complexity" evidence="2">
    <location>
        <begin position="188"/>
        <end position="202"/>
    </location>
</feature>
<dbReference type="OrthoDB" id="2499658at2759"/>
<feature type="compositionally biased region" description="Polar residues" evidence="2">
    <location>
        <begin position="42"/>
        <end position="62"/>
    </location>
</feature>
<dbReference type="PROSITE" id="PS50085">
    <property type="entry name" value="RAPGAP"/>
    <property type="match status" value="1"/>
</dbReference>
<dbReference type="Pfam" id="PF02145">
    <property type="entry name" value="Rap_GAP"/>
    <property type="match status" value="1"/>
</dbReference>
<dbReference type="GO" id="GO:0005737">
    <property type="term" value="C:cytoplasm"/>
    <property type="evidence" value="ECO:0007669"/>
    <property type="project" value="TreeGrafter"/>
</dbReference>
<organism evidence="4 5">
    <name type="scientific">Mortierella isabellina</name>
    <name type="common">Filamentous fungus</name>
    <name type="synonym">Umbelopsis isabellina</name>
    <dbReference type="NCBI Taxonomy" id="91625"/>
    <lineage>
        <taxon>Eukaryota</taxon>
        <taxon>Fungi</taxon>
        <taxon>Fungi incertae sedis</taxon>
        <taxon>Mucoromycota</taxon>
        <taxon>Mucoromycotina</taxon>
        <taxon>Umbelopsidomycetes</taxon>
        <taxon>Umbelopsidales</taxon>
        <taxon>Umbelopsidaceae</taxon>
        <taxon>Umbelopsis</taxon>
    </lineage>
</organism>
<feature type="region of interest" description="Disordered" evidence="2">
    <location>
        <begin position="1016"/>
        <end position="1083"/>
    </location>
</feature>
<feature type="region of interest" description="Disordered" evidence="2">
    <location>
        <begin position="401"/>
        <end position="422"/>
    </location>
</feature>
<dbReference type="PANTHER" id="PTHR15711">
    <property type="entry name" value="RAP GTPASE-ACTIVATING PROTEIN"/>
    <property type="match status" value="1"/>
</dbReference>
<feature type="compositionally biased region" description="Polar residues" evidence="2">
    <location>
        <begin position="16"/>
        <end position="29"/>
    </location>
</feature>
<protein>
    <recommendedName>
        <fullName evidence="3">Rap-GAP domain-containing protein</fullName>
    </recommendedName>
</protein>
<evidence type="ECO:0000259" key="3">
    <source>
        <dbReference type="PROSITE" id="PS50085"/>
    </source>
</evidence>
<proteinExistence type="predicted"/>
<dbReference type="Gene3D" id="3.40.50.11210">
    <property type="entry name" value="Rap/Ran-GAP"/>
    <property type="match status" value="1"/>
</dbReference>
<dbReference type="AlphaFoldDB" id="A0A8H7PR13"/>
<feature type="compositionally biased region" description="Polar residues" evidence="2">
    <location>
        <begin position="1070"/>
        <end position="1081"/>
    </location>
</feature>
<dbReference type="SUPFAM" id="SSF111347">
    <property type="entry name" value="Rap/Ran-GAP"/>
    <property type="match status" value="1"/>
</dbReference>
<reference evidence="4" key="1">
    <citation type="submission" date="2020-12" db="EMBL/GenBank/DDBJ databases">
        <title>Metabolic potential, ecology and presence of endohyphal bacteria is reflected in genomic diversity of Mucoromycotina.</title>
        <authorList>
            <person name="Muszewska A."/>
            <person name="Okrasinska A."/>
            <person name="Steczkiewicz K."/>
            <person name="Drgas O."/>
            <person name="Orlowska M."/>
            <person name="Perlinska-Lenart U."/>
            <person name="Aleksandrzak-Piekarczyk T."/>
            <person name="Szatraj K."/>
            <person name="Zielenkiewicz U."/>
            <person name="Pilsyk S."/>
            <person name="Malc E."/>
            <person name="Mieczkowski P."/>
            <person name="Kruszewska J.S."/>
            <person name="Biernat P."/>
            <person name="Pawlowska J."/>
        </authorList>
    </citation>
    <scope>NUCLEOTIDE SEQUENCE</scope>
    <source>
        <strain evidence="4">WA0000067209</strain>
    </source>
</reference>
<feature type="non-terminal residue" evidence="4">
    <location>
        <position position="1"/>
    </location>
</feature>
<feature type="compositionally biased region" description="Basic and acidic residues" evidence="2">
    <location>
        <begin position="111"/>
        <end position="123"/>
    </location>
</feature>
<comment type="caution">
    <text evidence="4">The sequence shown here is derived from an EMBL/GenBank/DDBJ whole genome shotgun (WGS) entry which is preliminary data.</text>
</comment>
<dbReference type="Proteomes" id="UP000654370">
    <property type="component" value="Unassembled WGS sequence"/>
</dbReference>
<feature type="compositionally biased region" description="Polar residues" evidence="2">
    <location>
        <begin position="403"/>
        <end position="412"/>
    </location>
</feature>
<dbReference type="InterPro" id="IPR050989">
    <property type="entry name" value="Rap1_Ran_GAP"/>
</dbReference>
<dbReference type="GO" id="GO:0051056">
    <property type="term" value="P:regulation of small GTPase mediated signal transduction"/>
    <property type="evidence" value="ECO:0007669"/>
    <property type="project" value="InterPro"/>
</dbReference>
<evidence type="ECO:0000313" key="5">
    <source>
        <dbReference type="Proteomes" id="UP000654370"/>
    </source>
</evidence>
<feature type="compositionally biased region" description="Basic residues" evidence="2">
    <location>
        <begin position="1046"/>
        <end position="1062"/>
    </location>
</feature>
<feature type="region of interest" description="Disordered" evidence="2">
    <location>
        <begin position="1"/>
        <end position="166"/>
    </location>
</feature>
<dbReference type="PANTHER" id="PTHR15711:SF22">
    <property type="entry name" value="RAP-GAP DOMAIN-CONTAINING PROTEIN"/>
    <property type="match status" value="1"/>
</dbReference>
<dbReference type="EMBL" id="JAEPQZ010000007">
    <property type="protein sequence ID" value="KAG2178874.1"/>
    <property type="molecule type" value="Genomic_DNA"/>
</dbReference>
<keyword evidence="5" id="KW-1185">Reference proteome</keyword>
<evidence type="ECO:0000313" key="4">
    <source>
        <dbReference type="EMBL" id="KAG2178874.1"/>
    </source>
</evidence>
<accession>A0A8H7PR13</accession>
<evidence type="ECO:0000256" key="1">
    <source>
        <dbReference type="ARBA" id="ARBA00022468"/>
    </source>
</evidence>
<dbReference type="GO" id="GO:0005096">
    <property type="term" value="F:GTPase activator activity"/>
    <property type="evidence" value="ECO:0007669"/>
    <property type="project" value="UniProtKB-KW"/>
</dbReference>
<feature type="compositionally biased region" description="Polar residues" evidence="2">
    <location>
        <begin position="269"/>
        <end position="292"/>
    </location>
</feature>
<dbReference type="InterPro" id="IPR000331">
    <property type="entry name" value="Rap/Ran_GAP_dom"/>
</dbReference>
<feature type="compositionally biased region" description="Low complexity" evidence="2">
    <location>
        <begin position="87"/>
        <end position="97"/>
    </location>
</feature>
<gene>
    <name evidence="4" type="ORF">INT43_001720</name>
</gene>